<evidence type="ECO:0000256" key="6">
    <source>
        <dbReference type="ARBA" id="ARBA00023235"/>
    </source>
</evidence>
<dbReference type="SUPFAM" id="SSF50891">
    <property type="entry name" value="Cyclophilin-like"/>
    <property type="match status" value="1"/>
</dbReference>
<feature type="domain" description="PPIase cyclophilin-type" evidence="8">
    <location>
        <begin position="16"/>
        <end position="202"/>
    </location>
</feature>
<dbReference type="Proteomes" id="UP001306508">
    <property type="component" value="Unassembled WGS sequence"/>
</dbReference>
<dbReference type="GO" id="GO:0051082">
    <property type="term" value="F:unfolded protein binding"/>
    <property type="evidence" value="ECO:0007669"/>
    <property type="project" value="UniProtKB-ARBA"/>
</dbReference>
<dbReference type="PROSITE" id="PS50005">
    <property type="entry name" value="TPR"/>
    <property type="match status" value="1"/>
</dbReference>
<sequence length="399" mass="46196">MDPKQLFASHGNVYTYFDITIDEVKIGRIVMELFTDKAPFTAYNFYHLCIGTEIPGFNGKLSYKNNYFHRVIKNFMIQAGDIMYGSKNFQKTDDIGKGGCSIYAKEEEFSEKVDIPCYGNFIDENQAEFTEPFYLAMANSGKPNTNSSQFFINTSALPHLKGKHSIFGKVIHGKSVIHTIKETKVDSDGFPEKCIRIADCGAWNKTMEIPLYNACNYEIGGDIYEEYPDDDKHFNDDDFSKALDAATIIKESGTLLFKKKDYQNAFFKYRKSLKYTNEYIPDVSINKDLNSKFSHLKLKLYLNISLVCFNMQNYNESIKYATYLLDSDNVPDMDKAKGYYRRANCYFVKKRYEEALKDYKQCNDLNPNDKVVIKKIEQVEEILEKRKENTKKSLAKFFS</sequence>
<dbReference type="FunFam" id="1.25.40.10:FF:000029">
    <property type="entry name" value="peptidyl-prolyl cis-trans isomerase D"/>
    <property type="match status" value="1"/>
</dbReference>
<dbReference type="InterPro" id="IPR002130">
    <property type="entry name" value="Cyclophilin-type_PPIase_dom"/>
</dbReference>
<keyword evidence="4 7" id="KW-0802">TPR repeat</keyword>
<dbReference type="EMBL" id="JAWIZZ010000038">
    <property type="protein sequence ID" value="KAK5781038.1"/>
    <property type="molecule type" value="Genomic_DNA"/>
</dbReference>
<dbReference type="PANTHER" id="PTHR11071">
    <property type="entry name" value="PEPTIDYL-PROLYL CIS-TRANS ISOMERASE"/>
    <property type="match status" value="1"/>
</dbReference>
<organism evidence="9 10">
    <name type="scientific">Arxiozyma heterogenica</name>
    <dbReference type="NCBI Taxonomy" id="278026"/>
    <lineage>
        <taxon>Eukaryota</taxon>
        <taxon>Fungi</taxon>
        <taxon>Dikarya</taxon>
        <taxon>Ascomycota</taxon>
        <taxon>Saccharomycotina</taxon>
        <taxon>Saccharomycetes</taxon>
        <taxon>Saccharomycetales</taxon>
        <taxon>Saccharomycetaceae</taxon>
        <taxon>Arxiozyma</taxon>
    </lineage>
</organism>
<dbReference type="GO" id="GO:0003755">
    <property type="term" value="F:peptidyl-prolyl cis-trans isomerase activity"/>
    <property type="evidence" value="ECO:0007669"/>
    <property type="project" value="UniProtKB-KW"/>
</dbReference>
<dbReference type="InterPro" id="IPR019734">
    <property type="entry name" value="TPR_rpt"/>
</dbReference>
<feature type="repeat" description="TPR" evidence="7">
    <location>
        <begin position="336"/>
        <end position="369"/>
    </location>
</feature>
<name>A0AAN7WP14_9SACH</name>
<protein>
    <recommendedName>
        <fullName evidence="2">peptidylprolyl isomerase</fullName>
        <ecNumber evidence="2">5.2.1.8</ecNumber>
    </recommendedName>
</protein>
<dbReference type="AlphaFoldDB" id="A0AAN7WP14"/>
<gene>
    <name evidence="9" type="ORF">RI543_001426</name>
</gene>
<evidence type="ECO:0000256" key="1">
    <source>
        <dbReference type="ARBA" id="ARBA00000971"/>
    </source>
</evidence>
<accession>A0AAN7WP14</accession>
<dbReference type="PRINTS" id="PR00153">
    <property type="entry name" value="CSAPPISMRASE"/>
</dbReference>
<evidence type="ECO:0000259" key="8">
    <source>
        <dbReference type="PROSITE" id="PS50072"/>
    </source>
</evidence>
<dbReference type="InterPro" id="IPR011990">
    <property type="entry name" value="TPR-like_helical_dom_sf"/>
</dbReference>
<keyword evidence="3" id="KW-0677">Repeat</keyword>
<dbReference type="SUPFAM" id="SSF48452">
    <property type="entry name" value="TPR-like"/>
    <property type="match status" value="1"/>
</dbReference>
<dbReference type="Pfam" id="PF00515">
    <property type="entry name" value="TPR_1"/>
    <property type="match status" value="1"/>
</dbReference>
<evidence type="ECO:0000256" key="2">
    <source>
        <dbReference type="ARBA" id="ARBA00013194"/>
    </source>
</evidence>
<dbReference type="InterPro" id="IPR029000">
    <property type="entry name" value="Cyclophilin-like_dom_sf"/>
</dbReference>
<evidence type="ECO:0000256" key="5">
    <source>
        <dbReference type="ARBA" id="ARBA00023110"/>
    </source>
</evidence>
<dbReference type="GO" id="GO:0005829">
    <property type="term" value="C:cytosol"/>
    <property type="evidence" value="ECO:0007669"/>
    <property type="project" value="TreeGrafter"/>
</dbReference>
<dbReference type="GO" id="GO:0042026">
    <property type="term" value="P:protein refolding"/>
    <property type="evidence" value="ECO:0007669"/>
    <property type="project" value="UniProtKB-ARBA"/>
</dbReference>
<evidence type="ECO:0000313" key="10">
    <source>
        <dbReference type="Proteomes" id="UP001306508"/>
    </source>
</evidence>
<evidence type="ECO:0000256" key="7">
    <source>
        <dbReference type="PROSITE-ProRule" id="PRU00339"/>
    </source>
</evidence>
<dbReference type="Gene3D" id="2.40.100.10">
    <property type="entry name" value="Cyclophilin-like"/>
    <property type="match status" value="1"/>
</dbReference>
<evidence type="ECO:0000256" key="4">
    <source>
        <dbReference type="ARBA" id="ARBA00022803"/>
    </source>
</evidence>
<comment type="caution">
    <text evidence="9">The sequence shown here is derived from an EMBL/GenBank/DDBJ whole genome shotgun (WGS) entry which is preliminary data.</text>
</comment>
<comment type="catalytic activity">
    <reaction evidence="1">
        <text>[protein]-peptidylproline (omega=180) = [protein]-peptidylproline (omega=0)</text>
        <dbReference type="Rhea" id="RHEA:16237"/>
        <dbReference type="Rhea" id="RHEA-COMP:10747"/>
        <dbReference type="Rhea" id="RHEA-COMP:10748"/>
        <dbReference type="ChEBI" id="CHEBI:83833"/>
        <dbReference type="ChEBI" id="CHEBI:83834"/>
        <dbReference type="EC" id="5.2.1.8"/>
    </reaction>
</comment>
<dbReference type="InterPro" id="IPR020892">
    <property type="entry name" value="Cyclophilin-type_PPIase_CS"/>
</dbReference>
<dbReference type="PROSITE" id="PS50072">
    <property type="entry name" value="CSA_PPIASE_2"/>
    <property type="match status" value="1"/>
</dbReference>
<keyword evidence="5" id="KW-0697">Rotamase</keyword>
<dbReference type="PROSITE" id="PS00170">
    <property type="entry name" value="CSA_PPIASE_1"/>
    <property type="match status" value="1"/>
</dbReference>
<dbReference type="SMART" id="SM00028">
    <property type="entry name" value="TPR"/>
    <property type="match status" value="3"/>
</dbReference>
<keyword evidence="10" id="KW-1185">Reference proteome</keyword>
<keyword evidence="6" id="KW-0413">Isomerase</keyword>
<dbReference type="Gene3D" id="1.25.40.10">
    <property type="entry name" value="Tetratricopeptide repeat domain"/>
    <property type="match status" value="1"/>
</dbReference>
<dbReference type="PANTHER" id="PTHR11071:SF561">
    <property type="entry name" value="PEPTIDYL-PROLYL CIS-TRANS ISOMERASE D-RELATED"/>
    <property type="match status" value="1"/>
</dbReference>
<evidence type="ECO:0000313" key="9">
    <source>
        <dbReference type="EMBL" id="KAK5781038.1"/>
    </source>
</evidence>
<reference evidence="10" key="1">
    <citation type="submission" date="2023-07" db="EMBL/GenBank/DDBJ databases">
        <title>A draft genome of Kazachstania heterogenica Y-27499.</title>
        <authorList>
            <person name="Donic C."/>
            <person name="Kralova J.S."/>
            <person name="Fidel L."/>
            <person name="Ben-Dor S."/>
            <person name="Jung S."/>
        </authorList>
    </citation>
    <scope>NUCLEOTIDE SEQUENCE [LARGE SCALE GENOMIC DNA]</scope>
    <source>
        <strain evidence="10">Y27499</strain>
    </source>
</reference>
<dbReference type="EC" id="5.2.1.8" evidence="2"/>
<proteinExistence type="predicted"/>
<evidence type="ECO:0000256" key="3">
    <source>
        <dbReference type="ARBA" id="ARBA00022737"/>
    </source>
</evidence>
<dbReference type="Pfam" id="PF00160">
    <property type="entry name" value="Pro_isomerase"/>
    <property type="match status" value="1"/>
</dbReference>
<dbReference type="GO" id="GO:0016018">
    <property type="term" value="F:cyclosporin A binding"/>
    <property type="evidence" value="ECO:0007669"/>
    <property type="project" value="TreeGrafter"/>
</dbReference>